<dbReference type="Gene3D" id="1.10.720.30">
    <property type="entry name" value="SAP domain"/>
    <property type="match status" value="1"/>
</dbReference>
<sequence>MRVEFTRPVASPGLSAHAGQILDLPEDEALQRIEAGHCTAVDQPKPSLREKFFSRKGKSGSGTAPAAEPDAKPLDKMTVEQLRAYADEHDISLPEDGKKADLLAAIEAELADRE</sequence>
<feature type="domain" description="Rho termination factor-like N-terminal" evidence="2">
    <location>
        <begin position="74"/>
        <end position="113"/>
    </location>
</feature>
<dbReference type="EMBL" id="CP108222">
    <property type="protein sequence ID" value="WTT17801.1"/>
    <property type="molecule type" value="Genomic_DNA"/>
</dbReference>
<accession>A0AAU1ZZF2</accession>
<feature type="region of interest" description="Disordered" evidence="1">
    <location>
        <begin position="53"/>
        <end position="74"/>
    </location>
</feature>
<evidence type="ECO:0000313" key="3">
    <source>
        <dbReference type="EMBL" id="WTT17801.1"/>
    </source>
</evidence>
<evidence type="ECO:0000259" key="2">
    <source>
        <dbReference type="Pfam" id="PF07498"/>
    </source>
</evidence>
<reference evidence="3" key="1">
    <citation type="submission" date="2022-10" db="EMBL/GenBank/DDBJ databases">
        <title>The complete genomes of actinobacterial strains from the NBC collection.</title>
        <authorList>
            <person name="Joergensen T.S."/>
            <person name="Alvarez Arevalo M."/>
            <person name="Sterndorff E.B."/>
            <person name="Faurdal D."/>
            <person name="Vuksanovic O."/>
            <person name="Mourched A.-S."/>
            <person name="Charusanti P."/>
            <person name="Shaw S."/>
            <person name="Blin K."/>
            <person name="Weber T."/>
        </authorList>
    </citation>
    <scope>NUCLEOTIDE SEQUENCE</scope>
    <source>
        <strain evidence="3">NBC_00093</strain>
    </source>
</reference>
<organism evidence="3">
    <name type="scientific">Streptomyces sp. NBC_00093</name>
    <dbReference type="NCBI Taxonomy" id="2975649"/>
    <lineage>
        <taxon>Bacteria</taxon>
        <taxon>Bacillati</taxon>
        <taxon>Actinomycetota</taxon>
        <taxon>Actinomycetes</taxon>
        <taxon>Kitasatosporales</taxon>
        <taxon>Streptomycetaceae</taxon>
        <taxon>Streptomyces</taxon>
    </lineage>
</organism>
<dbReference type="InterPro" id="IPR036361">
    <property type="entry name" value="SAP_dom_sf"/>
</dbReference>
<proteinExistence type="predicted"/>
<dbReference type="InterPro" id="IPR011112">
    <property type="entry name" value="Rho-like_N"/>
</dbReference>
<evidence type="ECO:0000256" key="1">
    <source>
        <dbReference type="SAM" id="MobiDB-lite"/>
    </source>
</evidence>
<dbReference type="AlphaFoldDB" id="A0AAU1ZZF2"/>
<gene>
    <name evidence="3" type="ORF">OHA22_20770</name>
</gene>
<dbReference type="Pfam" id="PF07498">
    <property type="entry name" value="Rho_N"/>
    <property type="match status" value="1"/>
</dbReference>
<protein>
    <recommendedName>
        <fullName evidence="2">Rho termination factor-like N-terminal domain-containing protein</fullName>
    </recommendedName>
</protein>
<name>A0AAU1ZZF2_9ACTN</name>